<dbReference type="Pfam" id="PF13376">
    <property type="entry name" value="OmdA"/>
    <property type="match status" value="1"/>
</dbReference>
<keyword evidence="2" id="KW-1185">Reference proteome</keyword>
<dbReference type="Proteomes" id="UP001183226">
    <property type="component" value="Unassembled WGS sequence"/>
</dbReference>
<comment type="caution">
    <text evidence="1">The sequence shown here is derived from an EMBL/GenBank/DDBJ whole genome shotgun (WGS) entry which is preliminary data.</text>
</comment>
<evidence type="ECO:0000313" key="1">
    <source>
        <dbReference type="EMBL" id="MDT0302434.1"/>
    </source>
</evidence>
<organism evidence="1 2">
    <name type="scientific">Streptomonospora wellingtoniae</name>
    <dbReference type="NCBI Taxonomy" id="3075544"/>
    <lineage>
        <taxon>Bacteria</taxon>
        <taxon>Bacillati</taxon>
        <taxon>Actinomycetota</taxon>
        <taxon>Actinomycetes</taxon>
        <taxon>Streptosporangiales</taxon>
        <taxon>Nocardiopsidaceae</taxon>
        <taxon>Streptomonospora</taxon>
    </lineage>
</organism>
<gene>
    <name evidence="1" type="ORF">RM446_09965</name>
</gene>
<dbReference type="EMBL" id="JAVREK010000008">
    <property type="protein sequence ID" value="MDT0302434.1"/>
    <property type="molecule type" value="Genomic_DNA"/>
</dbReference>
<proteinExistence type="predicted"/>
<protein>
    <submittedName>
        <fullName evidence="1">YdeI/OmpD-associated family protein</fullName>
    </submittedName>
</protein>
<accession>A0ABU2KT17</accession>
<name>A0ABU2KT17_9ACTN</name>
<sequence>MADRPLVFATEQQLAEWFEEHHRTVDHIWVAVPKKGTDARAITRSEALDLALCYGWIDGQASSAGTPEGWWAQRFSPRRTRSPWSKINCAKAEELIRTGRMRPAGLAEVERAKADGRWAAAYDPPSTAPVPDDLREALDAAPAAAEAFAALDRSSRYTILYSLQQVKRPETRARRVADYVARLAAGDPPRPPQRRKPR</sequence>
<evidence type="ECO:0000313" key="2">
    <source>
        <dbReference type="Proteomes" id="UP001183226"/>
    </source>
</evidence>
<reference evidence="2" key="1">
    <citation type="submission" date="2023-07" db="EMBL/GenBank/DDBJ databases">
        <title>30 novel species of actinomycetes from the DSMZ collection.</title>
        <authorList>
            <person name="Nouioui I."/>
        </authorList>
    </citation>
    <scope>NUCLEOTIDE SEQUENCE [LARGE SCALE GENOMIC DNA]</scope>
    <source>
        <strain evidence="2">DSM 45055</strain>
    </source>
</reference>
<dbReference type="RefSeq" id="WP_311544917.1">
    <property type="nucleotide sequence ID" value="NZ_JAVREK010000008.1"/>
</dbReference>